<sequence>MPHQRIEQYRLTNPDRHRQEEQRARSLLFVAATRARDELVVTWSGRASRFLPPDADETAYRATDLLRQDGPPSGSSRSAAA</sequence>
<gene>
    <name evidence="2" type="ORF">PV383_29070</name>
</gene>
<reference evidence="2 3" key="1">
    <citation type="journal article" date="2023" name="Microb. Genom.">
        <title>Mesoterricola silvestris gen. nov., sp. nov., Mesoterricola sediminis sp. nov., Geothrix oryzae sp. nov., Geothrix edaphica sp. nov., Geothrix rubra sp. nov., and Geothrix limicola sp. nov., six novel members of Acidobacteriota isolated from soils.</title>
        <authorList>
            <person name="Weisberg A.J."/>
            <person name="Pearce E."/>
            <person name="Kramer C.G."/>
            <person name="Chang J.H."/>
            <person name="Clarke C.R."/>
        </authorList>
    </citation>
    <scope>NUCLEOTIDE SEQUENCE [LARGE SCALE GENOMIC DNA]</scope>
    <source>
        <strain evidence="2 3">NE20-4-1</strain>
    </source>
</reference>
<dbReference type="Gene3D" id="3.30.160.800">
    <property type="match status" value="1"/>
</dbReference>
<evidence type="ECO:0000256" key="1">
    <source>
        <dbReference type="SAM" id="MobiDB-lite"/>
    </source>
</evidence>
<name>A0ABU4MUV5_9ACTN</name>
<dbReference type="Proteomes" id="UP001282474">
    <property type="component" value="Unassembled WGS sequence"/>
</dbReference>
<organism evidence="2 3">
    <name type="scientific">Streptomyces caniscabiei</name>
    <dbReference type="NCBI Taxonomy" id="2746961"/>
    <lineage>
        <taxon>Bacteria</taxon>
        <taxon>Bacillati</taxon>
        <taxon>Actinomycetota</taxon>
        <taxon>Actinomycetes</taxon>
        <taxon>Kitasatosporales</taxon>
        <taxon>Streptomycetaceae</taxon>
        <taxon>Streptomyces</taxon>
    </lineage>
</organism>
<feature type="region of interest" description="Disordered" evidence="1">
    <location>
        <begin position="1"/>
        <end position="21"/>
    </location>
</feature>
<protein>
    <recommendedName>
        <fullName evidence="4">UvrD-like helicase C-terminal domain-containing protein</fullName>
    </recommendedName>
</protein>
<dbReference type="SUPFAM" id="SSF52540">
    <property type="entry name" value="P-loop containing nucleoside triphosphate hydrolases"/>
    <property type="match status" value="1"/>
</dbReference>
<comment type="caution">
    <text evidence="2">The sequence shown here is derived from an EMBL/GenBank/DDBJ whole genome shotgun (WGS) entry which is preliminary data.</text>
</comment>
<evidence type="ECO:0000313" key="2">
    <source>
        <dbReference type="EMBL" id="MDX3041214.1"/>
    </source>
</evidence>
<evidence type="ECO:0000313" key="3">
    <source>
        <dbReference type="Proteomes" id="UP001282474"/>
    </source>
</evidence>
<dbReference type="EMBL" id="JARAWJ010000025">
    <property type="protein sequence ID" value="MDX3041214.1"/>
    <property type="molecule type" value="Genomic_DNA"/>
</dbReference>
<keyword evidence="3" id="KW-1185">Reference proteome</keyword>
<proteinExistence type="predicted"/>
<dbReference type="RefSeq" id="WP_093792305.1">
    <property type="nucleotide sequence ID" value="NZ_JABXWF010000016.1"/>
</dbReference>
<evidence type="ECO:0008006" key="4">
    <source>
        <dbReference type="Google" id="ProtNLM"/>
    </source>
</evidence>
<dbReference type="InterPro" id="IPR027417">
    <property type="entry name" value="P-loop_NTPase"/>
</dbReference>
<accession>A0ABU4MUV5</accession>